<protein>
    <submittedName>
        <fullName evidence="2">Uncharacterized protein</fullName>
    </submittedName>
</protein>
<feature type="transmembrane region" description="Helical" evidence="1">
    <location>
        <begin position="106"/>
        <end position="127"/>
    </location>
</feature>
<keyword evidence="1" id="KW-0472">Membrane</keyword>
<keyword evidence="1" id="KW-1133">Transmembrane helix</keyword>
<proteinExistence type="predicted"/>
<accession>A0A4R3KVU5</accession>
<dbReference type="Proteomes" id="UP000295807">
    <property type="component" value="Unassembled WGS sequence"/>
</dbReference>
<evidence type="ECO:0000256" key="1">
    <source>
        <dbReference type="SAM" id="Phobius"/>
    </source>
</evidence>
<evidence type="ECO:0000313" key="3">
    <source>
        <dbReference type="Proteomes" id="UP000295807"/>
    </source>
</evidence>
<dbReference type="EMBL" id="SMAD01000002">
    <property type="protein sequence ID" value="TCS89074.1"/>
    <property type="molecule type" value="Genomic_DNA"/>
</dbReference>
<evidence type="ECO:0000313" key="2">
    <source>
        <dbReference type="EMBL" id="TCS89074.1"/>
    </source>
</evidence>
<comment type="caution">
    <text evidence="2">The sequence shown here is derived from an EMBL/GenBank/DDBJ whole genome shotgun (WGS) entry which is preliminary data.</text>
</comment>
<name>A0A4R3KVU5_9SPHI</name>
<dbReference type="AlphaFoldDB" id="A0A4R3KVU5"/>
<organism evidence="2 3">
    <name type="scientific">Anseongella ginsenosidimutans</name>
    <dbReference type="NCBI Taxonomy" id="496056"/>
    <lineage>
        <taxon>Bacteria</taxon>
        <taxon>Pseudomonadati</taxon>
        <taxon>Bacteroidota</taxon>
        <taxon>Sphingobacteriia</taxon>
        <taxon>Sphingobacteriales</taxon>
        <taxon>Sphingobacteriaceae</taxon>
        <taxon>Anseongella</taxon>
    </lineage>
</organism>
<gene>
    <name evidence="2" type="ORF">EDD80_102267</name>
</gene>
<keyword evidence="1" id="KW-0812">Transmembrane</keyword>
<sequence>MAFDEREYIEVCKRQIEKKFAFGSGNGYTQRDLESLAVYIEENTAVNLSLSTLKRLWKGNFKERPQVETLNALAKVLDYKDWQDFKMRNPLQAQEHPGRFTNRRRAVFIMAALIVLIVTSLITMNMMEIGTNSKNSAMSQSLQVKGPVHFSTQKTVTSGIPNTVIFNYDLSQVDADSFFIQQTWNDFYKAAIDPEGHYYTSIYYESGYHRARLIANDSVIALQPVHILSDGWEPHLYYSYKEEPVDFKDEAFIQDGYLLFTKALLRKRNVDLSRDFFTRISNSRKFNVSSGDFSLVSRMKVDSMTNRLCPWMQVMVVTEKHVFWVNLQNKGCERNASYKMGEIVRSGENNNLSALGVVPYEWQDVDITVESNLAKISLNGEIVFRETFKEDFGEIMGLVYLFEGTGSLDYVRLTDGDGQTAFEDDFSLEDQQLP</sequence>
<keyword evidence="3" id="KW-1185">Reference proteome</keyword>
<reference evidence="2 3" key="1">
    <citation type="submission" date="2019-03" db="EMBL/GenBank/DDBJ databases">
        <title>Genomic Encyclopedia of Type Strains, Phase IV (KMG-IV): sequencing the most valuable type-strain genomes for metagenomic binning, comparative biology and taxonomic classification.</title>
        <authorList>
            <person name="Goeker M."/>
        </authorList>
    </citation>
    <scope>NUCLEOTIDE SEQUENCE [LARGE SCALE GENOMIC DNA]</scope>
    <source>
        <strain evidence="2 3">DSM 21100</strain>
    </source>
</reference>